<organism evidence="1 2">
    <name type="scientific">Hypoxylon rubiginosum</name>
    <dbReference type="NCBI Taxonomy" id="110542"/>
    <lineage>
        <taxon>Eukaryota</taxon>
        <taxon>Fungi</taxon>
        <taxon>Dikarya</taxon>
        <taxon>Ascomycota</taxon>
        <taxon>Pezizomycotina</taxon>
        <taxon>Sordariomycetes</taxon>
        <taxon>Xylariomycetidae</taxon>
        <taxon>Xylariales</taxon>
        <taxon>Hypoxylaceae</taxon>
        <taxon>Hypoxylon</taxon>
    </lineage>
</organism>
<reference evidence="1 2" key="1">
    <citation type="journal article" date="2022" name="New Phytol.">
        <title>Ecological generalism drives hyperdiversity of secondary metabolite gene clusters in xylarialean endophytes.</title>
        <authorList>
            <person name="Franco M.E.E."/>
            <person name="Wisecaver J.H."/>
            <person name="Arnold A.E."/>
            <person name="Ju Y.M."/>
            <person name="Slot J.C."/>
            <person name="Ahrendt S."/>
            <person name="Moore L.P."/>
            <person name="Eastman K.E."/>
            <person name="Scott K."/>
            <person name="Konkel Z."/>
            <person name="Mondo S.J."/>
            <person name="Kuo A."/>
            <person name="Hayes R.D."/>
            <person name="Haridas S."/>
            <person name="Andreopoulos B."/>
            <person name="Riley R."/>
            <person name="LaButti K."/>
            <person name="Pangilinan J."/>
            <person name="Lipzen A."/>
            <person name="Amirebrahimi M."/>
            <person name="Yan J."/>
            <person name="Adam C."/>
            <person name="Keymanesh K."/>
            <person name="Ng V."/>
            <person name="Louie K."/>
            <person name="Northen T."/>
            <person name="Drula E."/>
            <person name="Henrissat B."/>
            <person name="Hsieh H.M."/>
            <person name="Youens-Clark K."/>
            <person name="Lutzoni F."/>
            <person name="Miadlikowska J."/>
            <person name="Eastwood D.C."/>
            <person name="Hamelin R.C."/>
            <person name="Grigoriev I.V."/>
            <person name="U'Ren J.M."/>
        </authorList>
    </citation>
    <scope>NUCLEOTIDE SEQUENCE [LARGE SCALE GENOMIC DNA]</scope>
    <source>
        <strain evidence="1 2">CBS 119005</strain>
    </source>
</reference>
<evidence type="ECO:0000313" key="2">
    <source>
        <dbReference type="Proteomes" id="UP001497700"/>
    </source>
</evidence>
<sequence length="426" mass="47142">MTTLLQQLLPPTNGFFPLDTAINQGGNRVSAFNVYLNRQLALQRRKRLTICTGALVSRLDLDGQMGIVRGVYVQQAREKPGDSSKDYFVKASSEVIICSGAISTPQILDLSGIGPKTIFHDLGIPIMKELPAVGARLADHYAIPLMHEVPKKETIGILASIWGLWHFLLWLVVGKGLMSTTSVLSAIFLQTETMNRNGIPDIEIMIIPFNSFERDVPGHSLFSLYPTLVQPRSFGRVEVVERDPSSNPPGVKVARRAVRFTMRLAEEFQNSRYPYPASLAFAPGNRPDLLREWEKLSPHKSSNVPHPETIASALAAASAKNDDGAGAKAAVIEGKTWRDVTDDDIDDYMRRVAHMAFHFSCTYPTSSSEETGVVDDRLRVHGFRNLRIADASVFPVIHSGHTMAPVMMVAERCADFVKSNWEETAE</sequence>
<comment type="caution">
    <text evidence="1">The sequence shown here is derived from an EMBL/GenBank/DDBJ whole genome shotgun (WGS) entry which is preliminary data.</text>
</comment>
<name>A0ACB9YT76_9PEZI</name>
<proteinExistence type="predicted"/>
<protein>
    <submittedName>
        <fullName evidence="1">Uncharacterized protein</fullName>
    </submittedName>
</protein>
<dbReference type="Proteomes" id="UP001497700">
    <property type="component" value="Unassembled WGS sequence"/>
</dbReference>
<evidence type="ECO:0000313" key="1">
    <source>
        <dbReference type="EMBL" id="KAI4861920.1"/>
    </source>
</evidence>
<keyword evidence="2" id="KW-1185">Reference proteome</keyword>
<accession>A0ACB9YT76</accession>
<gene>
    <name evidence="1" type="ORF">F4820DRAFT_464166</name>
</gene>
<dbReference type="EMBL" id="MU393538">
    <property type="protein sequence ID" value="KAI4861920.1"/>
    <property type="molecule type" value="Genomic_DNA"/>
</dbReference>